<proteinExistence type="predicted"/>
<reference evidence="1 2" key="1">
    <citation type="submission" date="2019-05" db="EMBL/GenBank/DDBJ databases">
        <title>Another draft genome of Portunus trituberculatus and its Hox gene families provides insights of decapod evolution.</title>
        <authorList>
            <person name="Jeong J.-H."/>
            <person name="Song I."/>
            <person name="Kim S."/>
            <person name="Choi T."/>
            <person name="Kim D."/>
            <person name="Ryu S."/>
            <person name="Kim W."/>
        </authorList>
    </citation>
    <scope>NUCLEOTIDE SEQUENCE [LARGE SCALE GENOMIC DNA]</scope>
    <source>
        <tissue evidence="1">Muscle</tissue>
    </source>
</reference>
<comment type="caution">
    <text evidence="1">The sequence shown here is derived from an EMBL/GenBank/DDBJ whole genome shotgun (WGS) entry which is preliminary data.</text>
</comment>
<dbReference type="EMBL" id="VSRR010077794">
    <property type="protein sequence ID" value="MPC88437.1"/>
    <property type="molecule type" value="Genomic_DNA"/>
</dbReference>
<evidence type="ECO:0000313" key="1">
    <source>
        <dbReference type="EMBL" id="MPC88437.1"/>
    </source>
</evidence>
<dbReference type="Proteomes" id="UP000324222">
    <property type="component" value="Unassembled WGS sequence"/>
</dbReference>
<accession>A0A5B7J4D8</accession>
<organism evidence="1 2">
    <name type="scientific">Portunus trituberculatus</name>
    <name type="common">Swimming crab</name>
    <name type="synonym">Neptunus trituberculatus</name>
    <dbReference type="NCBI Taxonomy" id="210409"/>
    <lineage>
        <taxon>Eukaryota</taxon>
        <taxon>Metazoa</taxon>
        <taxon>Ecdysozoa</taxon>
        <taxon>Arthropoda</taxon>
        <taxon>Crustacea</taxon>
        <taxon>Multicrustacea</taxon>
        <taxon>Malacostraca</taxon>
        <taxon>Eumalacostraca</taxon>
        <taxon>Eucarida</taxon>
        <taxon>Decapoda</taxon>
        <taxon>Pleocyemata</taxon>
        <taxon>Brachyura</taxon>
        <taxon>Eubrachyura</taxon>
        <taxon>Portunoidea</taxon>
        <taxon>Portunidae</taxon>
        <taxon>Portuninae</taxon>
        <taxon>Portunus</taxon>
    </lineage>
</organism>
<gene>
    <name evidence="1" type="ORF">E2C01_083340</name>
</gene>
<protein>
    <submittedName>
        <fullName evidence="1">Uncharacterized protein</fullName>
    </submittedName>
</protein>
<keyword evidence="2" id="KW-1185">Reference proteome</keyword>
<evidence type="ECO:0000313" key="2">
    <source>
        <dbReference type="Proteomes" id="UP000324222"/>
    </source>
</evidence>
<sequence>MFLNPNYFSPFTPFSTRTCFHILSGDYLLILYSFRNSVNPFSTMPRFPYSFW</sequence>
<name>A0A5B7J4D8_PORTR</name>
<dbReference type="AlphaFoldDB" id="A0A5B7J4D8"/>